<protein>
    <recommendedName>
        <fullName evidence="4">Secreted protein</fullName>
    </recommendedName>
</protein>
<dbReference type="EMBL" id="JAGXEW010000024">
    <property type="protein sequence ID" value="KAK1158382.1"/>
    <property type="molecule type" value="Genomic_DNA"/>
</dbReference>
<dbReference type="Proteomes" id="UP001230051">
    <property type="component" value="Unassembled WGS sequence"/>
</dbReference>
<accession>A0AAD8CV10</accession>
<dbReference type="PROSITE" id="PS51257">
    <property type="entry name" value="PROKAR_LIPOPROTEIN"/>
    <property type="match status" value="1"/>
</dbReference>
<comment type="caution">
    <text evidence="2">The sequence shown here is derived from an EMBL/GenBank/DDBJ whole genome shotgun (WGS) entry which is preliminary data.</text>
</comment>
<feature type="chain" id="PRO_5041944269" description="Secreted protein" evidence="1">
    <location>
        <begin position="23"/>
        <end position="99"/>
    </location>
</feature>
<evidence type="ECO:0000313" key="2">
    <source>
        <dbReference type="EMBL" id="KAK1158382.1"/>
    </source>
</evidence>
<dbReference type="AlphaFoldDB" id="A0AAD8CV10"/>
<sequence>MKCWAAVWKAVGFSSSLVGALGCSVQQHSLPSTGYLYQVWAPLFRILFWIKSTRIPQPSPWVSCSDTRKRRHRRNQEETFGNVINLALMQRCPITVLEW</sequence>
<feature type="signal peptide" evidence="1">
    <location>
        <begin position="1"/>
        <end position="22"/>
    </location>
</feature>
<proteinExistence type="predicted"/>
<keyword evidence="3" id="KW-1185">Reference proteome</keyword>
<keyword evidence="1" id="KW-0732">Signal</keyword>
<gene>
    <name evidence="2" type="ORF">AOXY_G23276</name>
</gene>
<evidence type="ECO:0000256" key="1">
    <source>
        <dbReference type="SAM" id="SignalP"/>
    </source>
</evidence>
<reference evidence="2" key="1">
    <citation type="submission" date="2022-02" db="EMBL/GenBank/DDBJ databases">
        <title>Atlantic sturgeon de novo genome assembly.</title>
        <authorList>
            <person name="Stock M."/>
            <person name="Klopp C."/>
            <person name="Guiguen Y."/>
            <person name="Cabau C."/>
            <person name="Parinello H."/>
            <person name="Santidrian Yebra-Pimentel E."/>
            <person name="Kuhl H."/>
            <person name="Dirks R.P."/>
            <person name="Guessner J."/>
            <person name="Wuertz S."/>
            <person name="Du K."/>
            <person name="Schartl M."/>
        </authorList>
    </citation>
    <scope>NUCLEOTIDE SEQUENCE</scope>
    <source>
        <strain evidence="2">STURGEONOMICS-FGT-2020</strain>
        <tissue evidence="2">Whole blood</tissue>
    </source>
</reference>
<evidence type="ECO:0008006" key="4">
    <source>
        <dbReference type="Google" id="ProtNLM"/>
    </source>
</evidence>
<organism evidence="2 3">
    <name type="scientific">Acipenser oxyrinchus oxyrinchus</name>
    <dbReference type="NCBI Taxonomy" id="40147"/>
    <lineage>
        <taxon>Eukaryota</taxon>
        <taxon>Metazoa</taxon>
        <taxon>Chordata</taxon>
        <taxon>Craniata</taxon>
        <taxon>Vertebrata</taxon>
        <taxon>Euteleostomi</taxon>
        <taxon>Actinopterygii</taxon>
        <taxon>Chondrostei</taxon>
        <taxon>Acipenseriformes</taxon>
        <taxon>Acipenseridae</taxon>
        <taxon>Acipenser</taxon>
    </lineage>
</organism>
<evidence type="ECO:0000313" key="3">
    <source>
        <dbReference type="Proteomes" id="UP001230051"/>
    </source>
</evidence>
<name>A0AAD8CV10_ACIOX</name>